<comment type="caution">
    <text evidence="2">The sequence shown here is derived from an EMBL/GenBank/DDBJ whole genome shotgun (WGS) entry which is preliminary data.</text>
</comment>
<gene>
    <name evidence="2" type="ORF">QRD02_08585</name>
</gene>
<evidence type="ECO:0000313" key="2">
    <source>
        <dbReference type="EMBL" id="MDN3724438.1"/>
    </source>
</evidence>
<sequence>MRLLMLLLGVLFSTASFSQTEKITDLLYKQFLREQKMYGKDAVDMPVLLQPFQIKNDTLSAAFIIRSESAPEEILYSYRKVSIHDIEAFIKDMNVLFTANEGSVQEVNIIKDRDGAVLETRKNTSHLFFTELGRDAKDESLRRKMLQAFERAGYNIISEYWFN</sequence>
<protein>
    <recommendedName>
        <fullName evidence="4">DUF4252 domain-containing protein</fullName>
    </recommendedName>
</protein>
<dbReference type="RefSeq" id="WP_290254522.1">
    <property type="nucleotide sequence ID" value="NZ_JAUGQQ010000004.1"/>
</dbReference>
<reference evidence="2 3" key="1">
    <citation type="submission" date="2023-06" db="EMBL/GenBank/DDBJ databases">
        <authorList>
            <person name="Ye Y.-Q."/>
            <person name="Du Z.-J."/>
        </authorList>
    </citation>
    <scope>NUCLEOTIDE SEQUENCE [LARGE SCALE GENOMIC DNA]</scope>
    <source>
        <strain evidence="2 3">SDUM287046</strain>
    </source>
</reference>
<feature type="chain" id="PRO_5046627395" description="DUF4252 domain-containing protein" evidence="1">
    <location>
        <begin position="19"/>
        <end position="163"/>
    </location>
</feature>
<evidence type="ECO:0000313" key="3">
    <source>
        <dbReference type="Proteomes" id="UP001244787"/>
    </source>
</evidence>
<dbReference type="EMBL" id="JAUGQQ010000004">
    <property type="protein sequence ID" value="MDN3724438.1"/>
    <property type="molecule type" value="Genomic_DNA"/>
</dbReference>
<evidence type="ECO:0000256" key="1">
    <source>
        <dbReference type="SAM" id="SignalP"/>
    </source>
</evidence>
<name>A0ABT8DHI6_9FLAO</name>
<organism evidence="2 3">
    <name type="scientific">Aequorivita aurantiaca</name>
    <dbReference type="NCBI Taxonomy" id="3053356"/>
    <lineage>
        <taxon>Bacteria</taxon>
        <taxon>Pseudomonadati</taxon>
        <taxon>Bacteroidota</taxon>
        <taxon>Flavobacteriia</taxon>
        <taxon>Flavobacteriales</taxon>
        <taxon>Flavobacteriaceae</taxon>
        <taxon>Aequorivita</taxon>
    </lineage>
</organism>
<dbReference type="Proteomes" id="UP001244787">
    <property type="component" value="Unassembled WGS sequence"/>
</dbReference>
<keyword evidence="1" id="KW-0732">Signal</keyword>
<keyword evidence="3" id="KW-1185">Reference proteome</keyword>
<accession>A0ABT8DHI6</accession>
<feature type="signal peptide" evidence="1">
    <location>
        <begin position="1"/>
        <end position="18"/>
    </location>
</feature>
<proteinExistence type="predicted"/>
<evidence type="ECO:0008006" key="4">
    <source>
        <dbReference type="Google" id="ProtNLM"/>
    </source>
</evidence>